<name>A0A8S9R645_BRACR</name>
<evidence type="ECO:0000313" key="2">
    <source>
        <dbReference type="EMBL" id="KAF3559319.1"/>
    </source>
</evidence>
<feature type="region of interest" description="Disordered" evidence="1">
    <location>
        <begin position="163"/>
        <end position="186"/>
    </location>
</feature>
<feature type="region of interest" description="Disordered" evidence="1">
    <location>
        <begin position="86"/>
        <end position="109"/>
    </location>
</feature>
<evidence type="ECO:0000313" key="3">
    <source>
        <dbReference type="Proteomes" id="UP000712600"/>
    </source>
</evidence>
<gene>
    <name evidence="2" type="ORF">F2Q69_00013949</name>
</gene>
<organism evidence="2 3">
    <name type="scientific">Brassica cretica</name>
    <name type="common">Mustard</name>
    <dbReference type="NCBI Taxonomy" id="69181"/>
    <lineage>
        <taxon>Eukaryota</taxon>
        <taxon>Viridiplantae</taxon>
        <taxon>Streptophyta</taxon>
        <taxon>Embryophyta</taxon>
        <taxon>Tracheophyta</taxon>
        <taxon>Spermatophyta</taxon>
        <taxon>Magnoliopsida</taxon>
        <taxon>eudicotyledons</taxon>
        <taxon>Gunneridae</taxon>
        <taxon>Pentapetalae</taxon>
        <taxon>rosids</taxon>
        <taxon>malvids</taxon>
        <taxon>Brassicales</taxon>
        <taxon>Brassicaceae</taxon>
        <taxon>Brassiceae</taxon>
        <taxon>Brassica</taxon>
    </lineage>
</organism>
<dbReference type="Proteomes" id="UP000712600">
    <property type="component" value="Unassembled WGS sequence"/>
</dbReference>
<dbReference type="EMBL" id="QGKX02000996">
    <property type="protein sequence ID" value="KAF3559319.1"/>
    <property type="molecule type" value="Genomic_DNA"/>
</dbReference>
<proteinExistence type="predicted"/>
<dbReference type="AlphaFoldDB" id="A0A8S9R645"/>
<sequence>MEPTVHDVDDNPLLHMESHGVVSEESSESFPEPKSPDILISDPDTEDGLTEVEEDDVPVFQEEMETRMAGSDLPIISSCVPDTDPTLVASGSVPSSVPPPTSLQRDAPLSPDMVNIDVITLGKGQREKRRPTKLQDYVLHTMHDVDDNPLLHMESHGVVSEESSESFPEPASPDILISDPDTEDGLTEVEEDDVPVFQEEMETHMAGSDLPIISSCVPDTDPTLVASGCDYTG</sequence>
<evidence type="ECO:0000256" key="1">
    <source>
        <dbReference type="SAM" id="MobiDB-lite"/>
    </source>
</evidence>
<accession>A0A8S9R645</accession>
<comment type="caution">
    <text evidence="2">The sequence shown here is derived from an EMBL/GenBank/DDBJ whole genome shotgun (WGS) entry which is preliminary data.</text>
</comment>
<feature type="region of interest" description="Disordered" evidence="1">
    <location>
        <begin position="1"/>
        <end position="51"/>
    </location>
</feature>
<reference evidence="2" key="1">
    <citation type="submission" date="2019-12" db="EMBL/GenBank/DDBJ databases">
        <title>Genome sequencing and annotation of Brassica cretica.</title>
        <authorList>
            <person name="Studholme D.J."/>
            <person name="Sarris P."/>
        </authorList>
    </citation>
    <scope>NUCLEOTIDE SEQUENCE</scope>
    <source>
        <strain evidence="2">PFS-109/04</strain>
        <tissue evidence="2">Leaf</tissue>
    </source>
</reference>
<protein>
    <submittedName>
        <fullName evidence="2">Uncharacterized protein</fullName>
    </submittedName>
</protein>